<feature type="compositionally biased region" description="Basic and acidic residues" evidence="1">
    <location>
        <begin position="111"/>
        <end position="121"/>
    </location>
</feature>
<accession>A0A7D9DYH5</accession>
<dbReference type="OrthoDB" id="421051at2759"/>
<gene>
    <name evidence="3" type="ORF">PACLA_8A055171</name>
</gene>
<evidence type="ECO:0000313" key="4">
    <source>
        <dbReference type="Proteomes" id="UP001152795"/>
    </source>
</evidence>
<keyword evidence="2" id="KW-0472">Membrane</keyword>
<feature type="region of interest" description="Disordered" evidence="1">
    <location>
        <begin position="111"/>
        <end position="133"/>
    </location>
</feature>
<name>A0A7D9DYH5_PARCT</name>
<dbReference type="AlphaFoldDB" id="A0A7D9DYH5"/>
<evidence type="ECO:0000256" key="2">
    <source>
        <dbReference type="SAM" id="Phobius"/>
    </source>
</evidence>
<organism evidence="3 4">
    <name type="scientific">Paramuricea clavata</name>
    <name type="common">Red gorgonian</name>
    <name type="synonym">Violescent sea-whip</name>
    <dbReference type="NCBI Taxonomy" id="317549"/>
    <lineage>
        <taxon>Eukaryota</taxon>
        <taxon>Metazoa</taxon>
        <taxon>Cnidaria</taxon>
        <taxon>Anthozoa</taxon>
        <taxon>Octocorallia</taxon>
        <taxon>Malacalcyonacea</taxon>
        <taxon>Plexauridae</taxon>
        <taxon>Paramuricea</taxon>
    </lineage>
</organism>
<comment type="caution">
    <text evidence="3">The sequence shown here is derived from an EMBL/GenBank/DDBJ whole genome shotgun (WGS) entry which is preliminary data.</text>
</comment>
<keyword evidence="2" id="KW-1133">Transmembrane helix</keyword>
<dbReference type="Proteomes" id="UP001152795">
    <property type="component" value="Unassembled WGS sequence"/>
</dbReference>
<feature type="transmembrane region" description="Helical" evidence="2">
    <location>
        <begin position="18"/>
        <end position="42"/>
    </location>
</feature>
<dbReference type="EMBL" id="CACRXK020002891">
    <property type="protein sequence ID" value="CAB3996537.1"/>
    <property type="molecule type" value="Genomic_DNA"/>
</dbReference>
<protein>
    <submittedName>
        <fullName evidence="3">Patatin-like phospholipase domain-containing 7</fullName>
    </submittedName>
</protein>
<evidence type="ECO:0000256" key="1">
    <source>
        <dbReference type="SAM" id="MobiDB-lite"/>
    </source>
</evidence>
<proteinExistence type="predicted"/>
<sequence>MAANASGENDISSVNINFYNVTLITVGVVVVFCSICLLVFLVRRNRSKGDKSSSASGQAKPRFRKRDKMIFYGKKMLRKVRDTRDDIYRKSRIKARQKVMLNFAKQVLHLQEQEPSREVKEPPPAFLEADWKE</sequence>
<keyword evidence="4" id="KW-1185">Reference proteome</keyword>
<feature type="non-terminal residue" evidence="3">
    <location>
        <position position="1"/>
    </location>
</feature>
<evidence type="ECO:0000313" key="3">
    <source>
        <dbReference type="EMBL" id="CAB3996537.1"/>
    </source>
</evidence>
<keyword evidence="2" id="KW-0812">Transmembrane</keyword>
<reference evidence="3" key="1">
    <citation type="submission" date="2020-04" db="EMBL/GenBank/DDBJ databases">
        <authorList>
            <person name="Alioto T."/>
            <person name="Alioto T."/>
            <person name="Gomez Garrido J."/>
        </authorList>
    </citation>
    <scope>NUCLEOTIDE SEQUENCE</scope>
    <source>
        <strain evidence="3">A484AB</strain>
    </source>
</reference>